<feature type="compositionally biased region" description="Low complexity" evidence="7">
    <location>
        <begin position="11"/>
        <end position="23"/>
    </location>
</feature>
<keyword evidence="6 8" id="KW-0472">Membrane</keyword>
<evidence type="ECO:0000256" key="4">
    <source>
        <dbReference type="ARBA" id="ARBA00022692"/>
    </source>
</evidence>
<sequence length="1264" mass="143023">MGCLGVGSGFAAAAAKSAPTSSANVEGFEDSAPKSSPPRVGNPSPEIAKAPSPRKPPRPPNPETLIRCRSISKPKSRFVEHPPHSSAAAAAPTPSSTSPYNGAPNPRASLGTPKTPFLDADDEEEDDEEIYKKEQHINAKANRRRRWRFGALVEWAILILAMGCLIASLTVRKLQGSVIWGLEIWKWCLMVTVIGCGGLVTQWLIVIWLAKTLGMKILASSFHMTKFFDRIQESIFHQYLLQALSGLPLMEMAEKLTTISNTSENFDAEGWKQKDREINSEWEAKAAAYRIFKNVAKPDHKYIDEEDLMRFLSKEEVESVLPMFEGAAETRKIKKSALKNWVLLVVVFMFGNTCKTTFEAIIFVFIMHPFDVGDRCVVDGVQMTVEEMNILTTVFLRYDNEKIYYPNAVLSTKPISNFYRSPNMRDSVGFAVDISTSMESIATLKSKIKAYIESKPTHWQPNYSIVVKDIVNVNKMNMTLYVQHTINFQNISEKNGRRSDLVLELKKIFEELSIQYHLPPHQVQLSFVGSNPLPLAMTRRSRRRNPNRRSSSSSSKVGADFFCECRRFRGFGAEIIAPARRKPLPEIAKAPSPRKSPRPPNLETVIRRRSISKPKSRFVEHPPHSSAAAPTPRSTSPNPRAPLGTPKTPFLDADDEEEDDEEIYKREQQINAKANRRRRRWRLGALVEWAILILAMGCLIASLTVRKLQGSVIWGLEIWKWCLMVTVIGCGGLVTQWLINLLVFMIERNFLFKKKVLYFVYGLKDSVRACIWLGLVLLSWFLLFNEGLERSKKTTKILNYVSRFLASLLIGSVIWLAKTLSMKILASSFHVTKFFDRIQESIFHQYVLQALSGLPLMGMAEKVGREKSTGQLSFRSTRKGKAKGGEEQAVIDVGKLHKMDQGKVSAWTMKGLINVIRTSGLTTISNTIENFDEEGWEQKDREINSEWEAKAAAYRIFKNVAKPDHKYIDEEDLLRFLSKEEVESVLPMFEGAAETRKIKKSALKNWVVKAYLDRKSLAHSLNDTKTAVRQLHKLTTIIVVIVIIIVMLLMMGMATTQVIVIISSQLLVAGFMFKNTCKTAFEAIIFVFIMHPFDVGDRCVVDGVQMTVEEMNILTTVFLRYDDEKIYYPNSVLSTKPISNFYRSPNMSDSVQFAVDISTSVESIATLKSKIKAYIESKPTHWQPNHSIVVKDIVNVNKMNMALYVQHTINFQNISEKIGRRSELVLELKKIFEELSIQYHLLPHQVQLSYVGSNPLPLAISQAI</sequence>
<feature type="transmembrane region" description="Helical" evidence="8">
    <location>
        <begin position="149"/>
        <end position="172"/>
    </location>
</feature>
<evidence type="ECO:0000313" key="10">
    <source>
        <dbReference type="EMBL" id="CAD1825073.1"/>
    </source>
</evidence>
<dbReference type="Pfam" id="PF00924">
    <property type="entry name" value="MS_channel_2nd"/>
    <property type="match status" value="2"/>
</dbReference>
<evidence type="ECO:0000256" key="5">
    <source>
        <dbReference type="ARBA" id="ARBA00022989"/>
    </source>
</evidence>
<evidence type="ECO:0000256" key="6">
    <source>
        <dbReference type="ARBA" id="ARBA00023136"/>
    </source>
</evidence>
<feature type="domain" description="Mechanosensitive ion channel MscS" evidence="9">
    <location>
        <begin position="362"/>
        <end position="418"/>
    </location>
</feature>
<dbReference type="InterPro" id="IPR010920">
    <property type="entry name" value="LSM_dom_sf"/>
</dbReference>
<feature type="compositionally biased region" description="Low complexity" evidence="7">
    <location>
        <begin position="84"/>
        <end position="99"/>
    </location>
</feature>
<feature type="transmembrane region" description="Helical" evidence="8">
    <location>
        <begin position="184"/>
        <end position="210"/>
    </location>
</feature>
<feature type="compositionally biased region" description="Acidic residues" evidence="7">
    <location>
        <begin position="119"/>
        <end position="129"/>
    </location>
</feature>
<feature type="transmembrane region" description="Helical" evidence="8">
    <location>
        <begin position="1034"/>
        <end position="1054"/>
    </location>
</feature>
<name>A0A6V7P2M1_ANACO</name>
<comment type="similarity">
    <text evidence="2">Belongs to the MscS (TC 1.A.23) family.</text>
</comment>
<reference evidence="10" key="1">
    <citation type="submission" date="2020-07" db="EMBL/GenBank/DDBJ databases">
        <authorList>
            <person name="Lin J."/>
        </authorList>
    </citation>
    <scope>NUCLEOTIDE SEQUENCE</scope>
</reference>
<evidence type="ECO:0000256" key="1">
    <source>
        <dbReference type="ARBA" id="ARBA00004141"/>
    </source>
</evidence>
<keyword evidence="3" id="KW-0813">Transport</keyword>
<dbReference type="SUPFAM" id="SSF50182">
    <property type="entry name" value="Sm-like ribonucleoproteins"/>
    <property type="match status" value="2"/>
</dbReference>
<organism evidence="10">
    <name type="scientific">Ananas comosus var. bracteatus</name>
    <name type="common">red pineapple</name>
    <dbReference type="NCBI Taxonomy" id="296719"/>
    <lineage>
        <taxon>Eukaryota</taxon>
        <taxon>Viridiplantae</taxon>
        <taxon>Streptophyta</taxon>
        <taxon>Embryophyta</taxon>
        <taxon>Tracheophyta</taxon>
        <taxon>Spermatophyta</taxon>
        <taxon>Magnoliopsida</taxon>
        <taxon>Liliopsida</taxon>
        <taxon>Poales</taxon>
        <taxon>Bromeliaceae</taxon>
        <taxon>Bromelioideae</taxon>
        <taxon>Ananas</taxon>
    </lineage>
</organism>
<feature type="region of interest" description="Disordered" evidence="7">
    <location>
        <begin position="584"/>
        <end position="658"/>
    </location>
</feature>
<feature type="compositionally biased region" description="Low complexity" evidence="7">
    <location>
        <begin position="624"/>
        <end position="642"/>
    </location>
</feature>
<evidence type="ECO:0000256" key="2">
    <source>
        <dbReference type="ARBA" id="ARBA00008017"/>
    </source>
</evidence>
<dbReference type="Gene3D" id="2.30.30.60">
    <property type="match status" value="2"/>
</dbReference>
<evidence type="ECO:0000259" key="9">
    <source>
        <dbReference type="Pfam" id="PF00924"/>
    </source>
</evidence>
<dbReference type="AlphaFoldDB" id="A0A6V7P2M1"/>
<dbReference type="GO" id="GO:0005886">
    <property type="term" value="C:plasma membrane"/>
    <property type="evidence" value="ECO:0007669"/>
    <property type="project" value="TreeGrafter"/>
</dbReference>
<accession>A0A6V7P2M1</accession>
<dbReference type="InterPro" id="IPR023408">
    <property type="entry name" value="MscS_beta-dom_sf"/>
</dbReference>
<dbReference type="PANTHER" id="PTHR31618">
    <property type="entry name" value="MECHANOSENSITIVE ION CHANNEL PROTEIN 5"/>
    <property type="match status" value="1"/>
</dbReference>
<evidence type="ECO:0000256" key="8">
    <source>
        <dbReference type="SAM" id="Phobius"/>
    </source>
</evidence>
<feature type="region of interest" description="Disordered" evidence="7">
    <location>
        <begin position="537"/>
        <end position="556"/>
    </location>
</feature>
<feature type="transmembrane region" description="Helical" evidence="8">
    <location>
        <begin position="683"/>
        <end position="706"/>
    </location>
</feature>
<proteinExistence type="inferred from homology"/>
<evidence type="ECO:0000256" key="7">
    <source>
        <dbReference type="SAM" id="MobiDB-lite"/>
    </source>
</evidence>
<dbReference type="GO" id="GO:0006820">
    <property type="term" value="P:monoatomic anion transport"/>
    <property type="evidence" value="ECO:0007669"/>
    <property type="project" value="TreeGrafter"/>
</dbReference>
<evidence type="ECO:0000256" key="3">
    <source>
        <dbReference type="ARBA" id="ARBA00022448"/>
    </source>
</evidence>
<dbReference type="EMBL" id="LR862144">
    <property type="protein sequence ID" value="CAD1825073.1"/>
    <property type="molecule type" value="Genomic_DNA"/>
</dbReference>
<dbReference type="FunFam" id="2.30.30.60:FF:000003">
    <property type="entry name" value="Predicted mechanosensitive ion channel"/>
    <property type="match status" value="2"/>
</dbReference>
<dbReference type="InterPro" id="IPR006685">
    <property type="entry name" value="MscS_channel_2nd"/>
</dbReference>
<feature type="region of interest" description="Disordered" evidence="7">
    <location>
        <begin position="1"/>
        <end position="131"/>
    </location>
</feature>
<gene>
    <name evidence="10" type="ORF">CB5_LOCUS8284</name>
</gene>
<dbReference type="InterPro" id="IPR016688">
    <property type="entry name" value="MscS-like_plants/fungi"/>
</dbReference>
<feature type="transmembrane region" description="Helical" evidence="8">
    <location>
        <begin position="718"/>
        <end position="746"/>
    </location>
</feature>
<dbReference type="GO" id="GO:0008381">
    <property type="term" value="F:mechanosensitive monoatomic ion channel activity"/>
    <property type="evidence" value="ECO:0007669"/>
    <property type="project" value="TreeGrafter"/>
</dbReference>
<dbReference type="PANTHER" id="PTHR31618:SF7">
    <property type="entry name" value="MECHANOSENSITIVE ION CHANNEL PROTEIN"/>
    <property type="match status" value="1"/>
</dbReference>
<dbReference type="GO" id="GO:0050982">
    <property type="term" value="P:detection of mechanical stimulus"/>
    <property type="evidence" value="ECO:0007669"/>
    <property type="project" value="UniProtKB-ARBA"/>
</dbReference>
<comment type="subcellular location">
    <subcellularLocation>
        <location evidence="1">Membrane</location>
        <topology evidence="1">Multi-pass membrane protein</topology>
    </subcellularLocation>
</comment>
<keyword evidence="5 8" id="KW-1133">Transmembrane helix</keyword>
<keyword evidence="4 8" id="KW-0812">Transmembrane</keyword>
<feature type="domain" description="Mechanosensitive ion channel MscS" evidence="9">
    <location>
        <begin position="1085"/>
        <end position="1141"/>
    </location>
</feature>
<feature type="transmembrane region" description="Helical" evidence="8">
    <location>
        <begin position="797"/>
        <end position="817"/>
    </location>
</feature>
<protein>
    <recommendedName>
        <fullName evidence="9">Mechanosensitive ion channel MscS domain-containing protein</fullName>
    </recommendedName>
</protein>
<feature type="compositionally biased region" description="Basic residues" evidence="7">
    <location>
        <begin position="607"/>
        <end position="616"/>
    </location>
</feature>
<feature type="transmembrane region" description="Helical" evidence="8">
    <location>
        <begin position="767"/>
        <end position="785"/>
    </location>
</feature>